<dbReference type="PANTHER" id="PTHR44991:SF1">
    <property type="entry name" value="IMMUNOGLOBULIN SUPERFAMILY MEMBER 5"/>
    <property type="match status" value="1"/>
</dbReference>
<evidence type="ECO:0000259" key="1">
    <source>
        <dbReference type="SMART" id="SM00409"/>
    </source>
</evidence>
<dbReference type="SUPFAM" id="SSF48726">
    <property type="entry name" value="Immunoglobulin"/>
    <property type="match status" value="1"/>
</dbReference>
<gene>
    <name evidence="2" type="ORF">JOQ06_018817</name>
</gene>
<dbReference type="Pfam" id="PF07679">
    <property type="entry name" value="I-set"/>
    <property type="match status" value="1"/>
</dbReference>
<reference evidence="2" key="1">
    <citation type="submission" date="2022-11" db="EMBL/GenBank/DDBJ databases">
        <title>Chromosome-level genome of Pogonophryne albipinna.</title>
        <authorList>
            <person name="Jo E."/>
        </authorList>
    </citation>
    <scope>NUCLEOTIDE SEQUENCE</scope>
    <source>
        <strain evidence="2">SGF0006</strain>
        <tissue evidence="2">Muscle</tissue>
    </source>
</reference>
<evidence type="ECO:0000313" key="2">
    <source>
        <dbReference type="EMBL" id="KAJ4929796.1"/>
    </source>
</evidence>
<feature type="domain" description="Immunoglobulin" evidence="1">
    <location>
        <begin position="61"/>
        <end position="158"/>
    </location>
</feature>
<comment type="caution">
    <text evidence="2">The sequence shown here is derived from an EMBL/GenBank/DDBJ whole genome shotgun (WGS) entry which is preliminary data.</text>
</comment>
<protein>
    <recommendedName>
        <fullName evidence="1">Immunoglobulin domain-containing protein</fullName>
    </recommendedName>
</protein>
<dbReference type="InterPro" id="IPR013783">
    <property type="entry name" value="Ig-like_fold"/>
</dbReference>
<proteinExistence type="predicted"/>
<name>A0AAD6ART1_9TELE</name>
<dbReference type="PANTHER" id="PTHR44991">
    <property type="entry name" value="IMMUNOGLOBULIN SUPERFAMILY MEMBER 5"/>
    <property type="match status" value="1"/>
</dbReference>
<sequence>MEGYKGVTTMLSVGFCIETLDLRNNNNNNMSASWRSQPNLLLVCLLLSATGTVSEQFQLEPLNATVLHGSAVRFNATVQGAWKVMTWSVGGLMVTTVPDIGDIISFSEQFSARFCSSSDTSCVEFTIQNVTRSKGGAVTCSVQGNYGSKTAQLYVQVTAYRKDLLEIVVAA</sequence>
<evidence type="ECO:0000313" key="3">
    <source>
        <dbReference type="Proteomes" id="UP001219934"/>
    </source>
</evidence>
<dbReference type="InterPro" id="IPR036179">
    <property type="entry name" value="Ig-like_dom_sf"/>
</dbReference>
<accession>A0AAD6ART1</accession>
<dbReference type="EMBL" id="JAPTMU010000016">
    <property type="protein sequence ID" value="KAJ4929796.1"/>
    <property type="molecule type" value="Genomic_DNA"/>
</dbReference>
<dbReference type="InterPro" id="IPR003599">
    <property type="entry name" value="Ig_sub"/>
</dbReference>
<keyword evidence="3" id="KW-1185">Reference proteome</keyword>
<dbReference type="SMART" id="SM00409">
    <property type="entry name" value="IG"/>
    <property type="match status" value="1"/>
</dbReference>
<dbReference type="Proteomes" id="UP001219934">
    <property type="component" value="Unassembled WGS sequence"/>
</dbReference>
<dbReference type="AlphaFoldDB" id="A0AAD6ART1"/>
<organism evidence="2 3">
    <name type="scientific">Pogonophryne albipinna</name>
    <dbReference type="NCBI Taxonomy" id="1090488"/>
    <lineage>
        <taxon>Eukaryota</taxon>
        <taxon>Metazoa</taxon>
        <taxon>Chordata</taxon>
        <taxon>Craniata</taxon>
        <taxon>Vertebrata</taxon>
        <taxon>Euteleostomi</taxon>
        <taxon>Actinopterygii</taxon>
        <taxon>Neopterygii</taxon>
        <taxon>Teleostei</taxon>
        <taxon>Neoteleostei</taxon>
        <taxon>Acanthomorphata</taxon>
        <taxon>Eupercaria</taxon>
        <taxon>Perciformes</taxon>
        <taxon>Notothenioidei</taxon>
        <taxon>Pogonophryne</taxon>
    </lineage>
</organism>
<dbReference type="Gene3D" id="2.60.40.10">
    <property type="entry name" value="Immunoglobulins"/>
    <property type="match status" value="1"/>
</dbReference>
<dbReference type="InterPro" id="IPR013098">
    <property type="entry name" value="Ig_I-set"/>
</dbReference>